<dbReference type="Proteomes" id="UP000824998">
    <property type="component" value="Unassembled WGS sequence"/>
</dbReference>
<comment type="caution">
    <text evidence="1">The sequence shown here is derived from an EMBL/GenBank/DDBJ whole genome shotgun (WGS) entry which is preliminary data.</text>
</comment>
<proteinExistence type="predicted"/>
<name>A0A9P7Y8F2_9HELO</name>
<reference evidence="1" key="1">
    <citation type="journal article" date="2021" name="IMA Fungus">
        <title>Genomic characterization of three marine fungi, including Emericellopsis atlantica sp. nov. with signatures of a generalist lifestyle and marine biomass degradation.</title>
        <authorList>
            <person name="Hagestad O.C."/>
            <person name="Hou L."/>
            <person name="Andersen J.H."/>
            <person name="Hansen E.H."/>
            <person name="Altermark B."/>
            <person name="Li C."/>
            <person name="Kuhnert E."/>
            <person name="Cox R.J."/>
            <person name="Crous P.W."/>
            <person name="Spatafora J.W."/>
            <person name="Lail K."/>
            <person name="Amirebrahimi M."/>
            <person name="Lipzen A."/>
            <person name="Pangilinan J."/>
            <person name="Andreopoulos W."/>
            <person name="Hayes R.D."/>
            <person name="Ng V."/>
            <person name="Grigoriev I.V."/>
            <person name="Jackson S.A."/>
            <person name="Sutton T.D.S."/>
            <person name="Dobson A.D.W."/>
            <person name="Rama T."/>
        </authorList>
    </citation>
    <scope>NUCLEOTIDE SEQUENCE</scope>
    <source>
        <strain evidence="1">TRa018bII</strain>
    </source>
</reference>
<accession>A0A9P7Y8F2</accession>
<dbReference type="AlphaFoldDB" id="A0A9P7Y8F2"/>
<sequence>MSICNSLPPTEHHQHYYCTPFPNTTDDFMPLALSLNSNQLMNITRFLDSNVDDFWPELDRDGFALSRGD</sequence>
<evidence type="ECO:0000313" key="2">
    <source>
        <dbReference type="Proteomes" id="UP000824998"/>
    </source>
</evidence>
<keyword evidence="2" id="KW-1185">Reference proteome</keyword>
<evidence type="ECO:0000313" key="1">
    <source>
        <dbReference type="EMBL" id="KAG9229059.1"/>
    </source>
</evidence>
<organism evidence="1 2">
    <name type="scientific">Amylocarpus encephaloides</name>
    <dbReference type="NCBI Taxonomy" id="45428"/>
    <lineage>
        <taxon>Eukaryota</taxon>
        <taxon>Fungi</taxon>
        <taxon>Dikarya</taxon>
        <taxon>Ascomycota</taxon>
        <taxon>Pezizomycotina</taxon>
        <taxon>Leotiomycetes</taxon>
        <taxon>Helotiales</taxon>
        <taxon>Helotiales incertae sedis</taxon>
        <taxon>Amylocarpus</taxon>
    </lineage>
</organism>
<gene>
    <name evidence="1" type="ORF">BJ875DRAFT_475883</name>
</gene>
<dbReference type="EMBL" id="MU251820">
    <property type="protein sequence ID" value="KAG9229059.1"/>
    <property type="molecule type" value="Genomic_DNA"/>
</dbReference>
<protein>
    <submittedName>
        <fullName evidence="1">Uncharacterized protein</fullName>
    </submittedName>
</protein>